<dbReference type="OrthoDB" id="288590at2759"/>
<dbReference type="InterPro" id="IPR027443">
    <property type="entry name" value="IPNS-like_sf"/>
</dbReference>
<organism evidence="5 6">
    <name type="scientific">Vitis vinifera</name>
    <name type="common">Grape</name>
    <dbReference type="NCBI Taxonomy" id="29760"/>
    <lineage>
        <taxon>Eukaryota</taxon>
        <taxon>Viridiplantae</taxon>
        <taxon>Streptophyta</taxon>
        <taxon>Embryophyta</taxon>
        <taxon>Tracheophyta</taxon>
        <taxon>Spermatophyta</taxon>
        <taxon>Magnoliopsida</taxon>
        <taxon>eudicotyledons</taxon>
        <taxon>Gunneridae</taxon>
        <taxon>Pentapetalae</taxon>
        <taxon>rosids</taxon>
        <taxon>Vitales</taxon>
        <taxon>Vitaceae</taxon>
        <taxon>Viteae</taxon>
        <taxon>Vitis</taxon>
    </lineage>
</organism>
<dbReference type="eggNOG" id="KOG0143">
    <property type="taxonomic scope" value="Eukaryota"/>
</dbReference>
<dbReference type="InterPro" id="IPR050295">
    <property type="entry name" value="Plant_2OG-oxidoreductases"/>
</dbReference>
<dbReference type="Gene3D" id="2.60.120.330">
    <property type="entry name" value="B-lactam Antibiotic, Isopenicillin N Synthase, Chain"/>
    <property type="match status" value="2"/>
</dbReference>
<feature type="domain" description="Fe2OG dioxygenase" evidence="4">
    <location>
        <begin position="212"/>
        <end position="313"/>
    </location>
</feature>
<gene>
    <name evidence="5" type="ordered locus">VIT_08s0007g00750</name>
</gene>
<evidence type="ECO:0000256" key="2">
    <source>
        <dbReference type="ARBA" id="ARBA00022723"/>
    </source>
</evidence>
<dbReference type="PROSITE" id="PS51471">
    <property type="entry name" value="FE2OG_OXY"/>
    <property type="match status" value="2"/>
</dbReference>
<dbReference type="InParanoid" id="F6HL84"/>
<dbReference type="AlphaFoldDB" id="F6HL84"/>
<dbReference type="PANTHER" id="PTHR47991">
    <property type="entry name" value="OXOGLUTARATE/IRON-DEPENDENT DIOXYGENASE"/>
    <property type="match status" value="1"/>
</dbReference>
<dbReference type="Proteomes" id="UP000009183">
    <property type="component" value="Chromosome 8"/>
</dbReference>
<dbReference type="FunFam" id="2.60.120.330:FF:000079">
    <property type="entry name" value="Protein SRG1"/>
    <property type="match status" value="2"/>
</dbReference>
<reference evidence="5" key="1">
    <citation type="submission" date="2011-05" db="EMBL/GenBank/DDBJ databases">
        <title>High quality assembly and annotation of grapevine genome.</title>
        <authorList>
            <person name="Vitulo N."/>
            <person name="Olivier J."/>
            <person name="Forcato C."/>
            <person name="Albiero A."/>
            <person name="D'Angelo M."/>
            <person name="Zimbello R."/>
            <person name="Schiavon R."/>
            <person name="Rigobello C."/>
            <person name="Policriti A."/>
            <person name="Clepet C."/>
            <person name="Casagrande A."/>
            <person name="Choisne N."/>
            <person name="Vezzi A."/>
            <person name="Hugueney P."/>
            <person name="Horner D."/>
            <person name="Mica E."/>
            <person name="Cattonaro F."/>
            <person name="Del Fabbro C."/>
            <person name="Alaux M."/>
            <person name="Di Gaspero G."/>
            <person name="Scalabrin S."/>
            <person name="Pesole G."/>
            <person name="Delledonne M."/>
            <person name="Pezzotti M."/>
            <person name="Pe E.M."/>
            <person name="Caboche M."/>
            <person name="Adam-Blondon A.-F."/>
            <person name="Weissenbach J."/>
            <person name="Quetier F."/>
            <person name="Wincker P."/>
            <person name="Morgante M."/>
            <person name="Valle G."/>
        </authorList>
    </citation>
    <scope>NUCLEOTIDE SEQUENCE</scope>
</reference>
<name>F6HL84_VITVI</name>
<evidence type="ECO:0000313" key="5">
    <source>
        <dbReference type="EMBL" id="CCB55571.1"/>
    </source>
</evidence>
<evidence type="ECO:0000313" key="6">
    <source>
        <dbReference type="Proteomes" id="UP000009183"/>
    </source>
</evidence>
<keyword evidence="3" id="KW-0408">Iron</keyword>
<comment type="similarity">
    <text evidence="1">Belongs to the iron/ascorbate-dependent oxidoreductase family.</text>
</comment>
<dbReference type="SUPFAM" id="SSF51197">
    <property type="entry name" value="Clavaminate synthase-like"/>
    <property type="match status" value="2"/>
</dbReference>
<proteinExistence type="inferred from homology"/>
<dbReference type="SMR" id="F6HL84"/>
<dbReference type="HOGENOM" id="CLU_010119_14_3_1"/>
<dbReference type="Pfam" id="PF03171">
    <property type="entry name" value="2OG-FeII_Oxy"/>
    <property type="match status" value="2"/>
</dbReference>
<evidence type="ECO:0000256" key="1">
    <source>
        <dbReference type="ARBA" id="ARBA00008056"/>
    </source>
</evidence>
<dbReference type="InterPro" id="IPR044861">
    <property type="entry name" value="IPNS-like_FE2OG_OXY"/>
</dbReference>
<protein>
    <recommendedName>
        <fullName evidence="4">Fe2OG dioxygenase domain-containing protein</fullName>
    </recommendedName>
</protein>
<keyword evidence="2" id="KW-0479">Metal-binding</keyword>
<dbReference type="InterPro" id="IPR026992">
    <property type="entry name" value="DIOX_N"/>
</dbReference>
<evidence type="ECO:0000259" key="4">
    <source>
        <dbReference type="PROSITE" id="PS51471"/>
    </source>
</evidence>
<feature type="domain" description="Fe2OG dioxygenase" evidence="4">
    <location>
        <begin position="545"/>
        <end position="645"/>
    </location>
</feature>
<dbReference type="Pfam" id="PF14226">
    <property type="entry name" value="DIOX_N"/>
    <property type="match status" value="2"/>
</dbReference>
<evidence type="ECO:0000256" key="3">
    <source>
        <dbReference type="ARBA" id="ARBA00023004"/>
    </source>
</evidence>
<keyword evidence="6" id="KW-1185">Reference proteome</keyword>
<dbReference type="GO" id="GO:0046872">
    <property type="term" value="F:metal ion binding"/>
    <property type="evidence" value="ECO:0007669"/>
    <property type="project" value="UniProtKB-KW"/>
</dbReference>
<dbReference type="EMBL" id="FN595991">
    <property type="protein sequence ID" value="CCB55571.1"/>
    <property type="molecule type" value="Genomic_DNA"/>
</dbReference>
<dbReference type="PaxDb" id="29760-VIT_08s0007g00750.t01"/>
<dbReference type="InterPro" id="IPR005123">
    <property type="entry name" value="Oxoglu/Fe-dep_dioxygenase_dom"/>
</dbReference>
<accession>F6HL84</accession>
<sequence length="701" mass="80178">MDINIAEAVEGEDALTYAGSLPVPNVQEMERSNPMQVPERYIRNQEDMPKTTDAIHLSCEIPVIDLSLLSNGHKEELKKLELACEEWGFFQVVNHGVAEEVLQGMKYSASEFFELPLQEKNKYAMASDDIQGYGQAFVVSEEQKLDWSDILVLVIYPTRFRKLKFWPNAPKEFKEKIEVYSNEVKRVGEELLCSLSLIMGMDKDTLLGLHKEFVQALRVNYYPTCSIPDQVLGVSPHSDTSILTILMQDDDVTGLQIKHSGEWVPVKPIPNALVVNIGDVIEIWSNGKYRSIEHRAVTNKNRARISFASFILPHDDVEIEPFDHLVDSQQPIKIYKKVRYGDYLRHSMKRKMEGKFHTEMEMVRCNLSCIPDRFKRSEEDKSKGVDLSVLSPQIPVIDLALLSSENVEELKKLEWACKCWGFFMATNHGIPEEVLQRVKDAAAGFFELPFEEKKAYSLDSNEMQGYGQPFMVSEEKLDWSDSLILRIYPSHFQKLKFWPTTPADFRDTVETYSTEVRKVAETLLGSLSLTMGMTKDALLRLHKDMAQALRVNYYPTCRNPDQVIGISPHSDATSISILLQDDDVTGLEIQHDGGWVPVHPILNSLVVNIGDVIEMWSNGKYNSIEHRTMANENRARMSLATFFTPDTDVEIEPLDHILDPQGSNRIYKKVKYGDYLTRSLWKKIEGKTNLRFAKYNDKVES</sequence>